<dbReference type="GeneID" id="100371718"/>
<keyword evidence="1" id="KW-0812">Transmembrane</keyword>
<feature type="transmembrane region" description="Helical" evidence="1">
    <location>
        <begin position="292"/>
        <end position="313"/>
    </location>
</feature>
<proteinExistence type="predicted"/>
<gene>
    <name evidence="3" type="primary">LOC100371718</name>
</gene>
<dbReference type="Proteomes" id="UP000694865">
    <property type="component" value="Unplaced"/>
</dbReference>
<dbReference type="PANTHER" id="PTHR28658">
    <property type="entry name" value="TRANSMEMBRANE PROTEIN 180"/>
    <property type="match status" value="1"/>
</dbReference>
<dbReference type="Pfam" id="PF13347">
    <property type="entry name" value="MFS_2"/>
    <property type="match status" value="1"/>
</dbReference>
<protein>
    <submittedName>
        <fullName evidence="3">Transmembrane protein 180-like</fullName>
    </submittedName>
</protein>
<keyword evidence="1" id="KW-0472">Membrane</keyword>
<evidence type="ECO:0000313" key="3">
    <source>
        <dbReference type="RefSeq" id="XP_002734251.1"/>
    </source>
</evidence>
<dbReference type="Gene3D" id="1.20.1250.20">
    <property type="entry name" value="MFS general substrate transporter like domains"/>
    <property type="match status" value="1"/>
</dbReference>
<dbReference type="PANTHER" id="PTHR28658:SF1">
    <property type="entry name" value="MAJOR FACILITATOR SUPERFAMILY DOMAIN CONTAINING 13B"/>
    <property type="match status" value="1"/>
</dbReference>
<keyword evidence="1" id="KW-1133">Transmembrane helix</keyword>
<accession>A0ABM0GP50</accession>
<sequence length="474" mass="54491">MAELKTESSLPRGKRPLLSWNAVVYSSTSLGSTMMNSVFQFYYVKLFLNQYKITEDWFNIAQTIYMIWNAVNDPLFGYFQDNSKIFQERRLSILYGAPLYALCFLLPWFPWAGYEESPNWVVGLHLLTSLCLYDSLFTFVLLAQCAIFTEMSKQHGVRLQLIKYGQCASLIGSSTVLWAELFSDSLHNFHMFQCYCIYVAFLSWIFMRYTGIHATTNYKIQGESNTPNARIQDTENSIWKLSKQIISEKNFLMFVIMNFCQVFHLAFGSNFLAIFGDALIPQKTCRRYFRKFLYGSSSMVPKVLIILFGSLVMERFGSYKVILISFYIKVITGILMFSLGRSHTWCLVIFFLMDRSLPYCAFSFFKMPLSDIIDDDAARFKRKSPLSSMMFGTNALFTKPAQSVAPMLVVSILNRHGYQSAISHGHMEDNSELLDAIFLLVCAVPTVLGVCQLLAWLQYTLRSSHLETPKSMEV</sequence>
<feature type="transmembrane region" description="Helical" evidence="1">
    <location>
        <begin position="161"/>
        <end position="179"/>
    </location>
</feature>
<dbReference type="InterPro" id="IPR036259">
    <property type="entry name" value="MFS_trans_sf"/>
</dbReference>
<evidence type="ECO:0000313" key="2">
    <source>
        <dbReference type="Proteomes" id="UP000694865"/>
    </source>
</evidence>
<feature type="transmembrane region" description="Helical" evidence="1">
    <location>
        <begin position="436"/>
        <end position="457"/>
    </location>
</feature>
<evidence type="ECO:0000256" key="1">
    <source>
        <dbReference type="SAM" id="Phobius"/>
    </source>
</evidence>
<keyword evidence="2" id="KW-1185">Reference proteome</keyword>
<dbReference type="InterPro" id="IPR040035">
    <property type="entry name" value="TMEM180"/>
</dbReference>
<feature type="transmembrane region" description="Helical" evidence="1">
    <location>
        <begin position="126"/>
        <end position="149"/>
    </location>
</feature>
<dbReference type="RefSeq" id="XP_002734251.1">
    <property type="nucleotide sequence ID" value="XM_002734205.1"/>
</dbReference>
<dbReference type="SUPFAM" id="SSF103473">
    <property type="entry name" value="MFS general substrate transporter"/>
    <property type="match status" value="1"/>
</dbReference>
<organism evidence="2 3">
    <name type="scientific">Saccoglossus kowalevskii</name>
    <name type="common">Acorn worm</name>
    <dbReference type="NCBI Taxonomy" id="10224"/>
    <lineage>
        <taxon>Eukaryota</taxon>
        <taxon>Metazoa</taxon>
        <taxon>Hemichordata</taxon>
        <taxon>Enteropneusta</taxon>
        <taxon>Harrimaniidae</taxon>
        <taxon>Saccoglossus</taxon>
    </lineage>
</organism>
<name>A0ABM0GP50_SACKO</name>
<feature type="transmembrane region" description="Helical" evidence="1">
    <location>
        <begin position="319"/>
        <end position="337"/>
    </location>
</feature>
<feature type="transmembrane region" description="Helical" evidence="1">
    <location>
        <begin position="93"/>
        <end position="114"/>
    </location>
</feature>
<feature type="transmembrane region" description="Helical" evidence="1">
    <location>
        <begin position="20"/>
        <end position="44"/>
    </location>
</feature>
<reference evidence="3" key="1">
    <citation type="submission" date="2025-08" db="UniProtKB">
        <authorList>
            <consortium name="RefSeq"/>
        </authorList>
    </citation>
    <scope>IDENTIFICATION</scope>
    <source>
        <tissue evidence="3">Testes</tissue>
    </source>
</reference>